<keyword evidence="7" id="KW-0966">Cell projection</keyword>
<name>A0A8C9RA03_SCLFO</name>
<organism evidence="11 12">
    <name type="scientific">Scleropages formosus</name>
    <name type="common">Asian bonytongue</name>
    <name type="synonym">Osteoglossum formosum</name>
    <dbReference type="NCBI Taxonomy" id="113540"/>
    <lineage>
        <taxon>Eukaryota</taxon>
        <taxon>Metazoa</taxon>
        <taxon>Chordata</taxon>
        <taxon>Craniata</taxon>
        <taxon>Vertebrata</taxon>
        <taxon>Euteleostomi</taxon>
        <taxon>Actinopterygii</taxon>
        <taxon>Neopterygii</taxon>
        <taxon>Teleostei</taxon>
        <taxon>Osteoglossocephala</taxon>
        <taxon>Osteoglossomorpha</taxon>
        <taxon>Osteoglossiformes</taxon>
        <taxon>Osteoglossidae</taxon>
        <taxon>Scleropages</taxon>
    </lineage>
</organism>
<dbReference type="GO" id="GO:0001534">
    <property type="term" value="C:radial spoke"/>
    <property type="evidence" value="ECO:0007669"/>
    <property type="project" value="InterPro"/>
</dbReference>
<comment type="subcellular location">
    <subcellularLocation>
        <location evidence="8">Cell projection</location>
        <location evidence="8">Kinocilium</location>
    </subcellularLocation>
    <subcellularLocation>
        <location evidence="1">Cytoplasm</location>
        <location evidence="1">Cytoskeleton</location>
        <location evidence="1">Flagellum axoneme</location>
    </subcellularLocation>
</comment>
<dbReference type="InterPro" id="IPR006802">
    <property type="entry name" value="Radial_spoke"/>
</dbReference>
<protein>
    <recommendedName>
        <fullName evidence="10">Radial spoke head protein 9 homolog</fullName>
    </recommendedName>
</protein>
<keyword evidence="4" id="KW-0282">Flagellum</keyword>
<comment type="similarity">
    <text evidence="9">Belongs to the flagellar radial spoke RSP9 family.</text>
</comment>
<dbReference type="GO" id="GO:0044458">
    <property type="term" value="P:motile cilium assembly"/>
    <property type="evidence" value="ECO:0007669"/>
    <property type="project" value="TreeGrafter"/>
</dbReference>
<dbReference type="InterPro" id="IPR055316">
    <property type="entry name" value="RSP9"/>
</dbReference>
<evidence type="ECO:0000256" key="9">
    <source>
        <dbReference type="ARBA" id="ARBA00038319"/>
    </source>
</evidence>
<reference evidence="11" key="2">
    <citation type="submission" date="2025-08" db="UniProtKB">
        <authorList>
            <consortium name="Ensembl"/>
        </authorList>
    </citation>
    <scope>IDENTIFICATION</scope>
</reference>
<evidence type="ECO:0000256" key="3">
    <source>
        <dbReference type="ARBA" id="ARBA00022794"/>
    </source>
</evidence>
<keyword evidence="2" id="KW-0963">Cytoplasm</keyword>
<dbReference type="Proteomes" id="UP000694397">
    <property type="component" value="Chromosome 1"/>
</dbReference>
<keyword evidence="5" id="KW-0969">Cilium</keyword>
<evidence type="ECO:0000256" key="4">
    <source>
        <dbReference type="ARBA" id="ARBA00022846"/>
    </source>
</evidence>
<evidence type="ECO:0000313" key="12">
    <source>
        <dbReference type="Proteomes" id="UP000694397"/>
    </source>
</evidence>
<dbReference type="OrthoDB" id="10258956at2759"/>
<evidence type="ECO:0000313" key="11">
    <source>
        <dbReference type="Ensembl" id="ENSSFOP00015008590.1"/>
    </source>
</evidence>
<proteinExistence type="inferred from homology"/>
<evidence type="ECO:0000256" key="8">
    <source>
        <dbReference type="ARBA" id="ARBA00037822"/>
    </source>
</evidence>
<dbReference type="Pfam" id="PF04712">
    <property type="entry name" value="Radial_spoke"/>
    <property type="match status" value="1"/>
</dbReference>
<dbReference type="GO" id="GO:0035082">
    <property type="term" value="P:axoneme assembly"/>
    <property type="evidence" value="ECO:0007669"/>
    <property type="project" value="Ensembl"/>
</dbReference>
<evidence type="ECO:0000256" key="2">
    <source>
        <dbReference type="ARBA" id="ARBA00022490"/>
    </source>
</evidence>
<evidence type="ECO:0000256" key="1">
    <source>
        <dbReference type="ARBA" id="ARBA00004611"/>
    </source>
</evidence>
<dbReference type="PROSITE" id="PS51257">
    <property type="entry name" value="PROKAR_LIPOPROTEIN"/>
    <property type="match status" value="1"/>
</dbReference>
<dbReference type="GeneTree" id="ENSGT00390000018686"/>
<keyword evidence="12" id="KW-1185">Reference proteome</keyword>
<sequence length="277" mass="31626">MDSDSLRYSLDLVSGCGLTLSCEQRAALQTSLLILKRNYKFSRVLFWGKILGLRSDYFIAHGITEDEMRNRKTLYSFNCVDWHLLPPVTEAQLAEVSLLKEHFKGDPSYEYEHTETRGLDEGDEAVVEEITVSVKMTEETRLAATVFNIDREVSVVPRGAFIKTPSGRVQVNRCFEGLSESEARKLSSYLHFSEPQHLKKKTILETADLNPSIDFLDNLSEDTPKGSWSLQFERGSISVLRSLLWLGLTFFHVPMTPQHGYIYMGDGMKNHYLPFML</sequence>
<dbReference type="GO" id="GO:0060091">
    <property type="term" value="C:kinocilium"/>
    <property type="evidence" value="ECO:0007669"/>
    <property type="project" value="UniProtKB-SubCell"/>
</dbReference>
<dbReference type="Ensembl" id="ENSSFOT00015008714.2">
    <property type="protein sequence ID" value="ENSSFOP00015008590.1"/>
    <property type="gene ID" value="ENSSFOG00015005596.2"/>
</dbReference>
<dbReference type="PANTHER" id="PTHR22069">
    <property type="entry name" value="MITOCHONDRIAL RIBOSOMAL PROTEIN S18"/>
    <property type="match status" value="1"/>
</dbReference>
<dbReference type="AlphaFoldDB" id="A0A8C9RA03"/>
<keyword evidence="6" id="KW-0206">Cytoskeleton</keyword>
<reference evidence="11 12" key="1">
    <citation type="submission" date="2019-04" db="EMBL/GenBank/DDBJ databases">
        <authorList>
            <consortium name="Wellcome Sanger Institute Data Sharing"/>
        </authorList>
    </citation>
    <scope>NUCLEOTIDE SEQUENCE [LARGE SCALE GENOMIC DNA]</scope>
</reference>
<gene>
    <name evidence="11" type="primary">RSPH9</name>
    <name evidence="11" type="synonym">rsph9</name>
</gene>
<dbReference type="GO" id="GO:0060294">
    <property type="term" value="P:cilium movement involved in cell motility"/>
    <property type="evidence" value="ECO:0007669"/>
    <property type="project" value="InterPro"/>
</dbReference>
<reference evidence="11" key="3">
    <citation type="submission" date="2025-09" db="UniProtKB">
        <authorList>
            <consortium name="Ensembl"/>
        </authorList>
    </citation>
    <scope>IDENTIFICATION</scope>
</reference>
<keyword evidence="3" id="KW-0970">Cilium biogenesis/degradation</keyword>
<dbReference type="PANTHER" id="PTHR22069:SF0">
    <property type="entry name" value="RADIAL SPOKE HEAD PROTEIN 9 HOMOLOG"/>
    <property type="match status" value="1"/>
</dbReference>
<evidence type="ECO:0000256" key="10">
    <source>
        <dbReference type="ARBA" id="ARBA00041080"/>
    </source>
</evidence>
<evidence type="ECO:0000256" key="6">
    <source>
        <dbReference type="ARBA" id="ARBA00023212"/>
    </source>
</evidence>
<evidence type="ECO:0000256" key="5">
    <source>
        <dbReference type="ARBA" id="ARBA00023069"/>
    </source>
</evidence>
<accession>A0A8C9RA03</accession>
<evidence type="ECO:0000256" key="7">
    <source>
        <dbReference type="ARBA" id="ARBA00023273"/>
    </source>
</evidence>